<dbReference type="EMBL" id="FLUX01000031">
    <property type="protein sequence ID" value="SBW25578.1"/>
    <property type="molecule type" value="Genomic_DNA"/>
</dbReference>
<protein>
    <submittedName>
        <fullName evidence="1">Uncharacterized protein</fullName>
    </submittedName>
</protein>
<name>A0ABY0JPZ6_9ENTR</name>
<evidence type="ECO:0000313" key="1">
    <source>
        <dbReference type="EMBL" id="SBW25578.1"/>
    </source>
</evidence>
<comment type="caution">
    <text evidence="1">The sequence shown here is derived from an EMBL/GenBank/DDBJ whole genome shotgun (WGS) entry which is preliminary data.</text>
</comment>
<sequence length="37" mass="4297">MQFRPCCSHTEFTGCKYGLFRVRAEARMDKKVGENSL</sequence>
<evidence type="ECO:0000313" key="2">
    <source>
        <dbReference type="Proteomes" id="UP000195338"/>
    </source>
</evidence>
<proteinExistence type="predicted"/>
<organism evidence="1 2">
    <name type="scientific">Citrobacter europaeus</name>
    <dbReference type="NCBI Taxonomy" id="1914243"/>
    <lineage>
        <taxon>Bacteria</taxon>
        <taxon>Pseudomonadati</taxon>
        <taxon>Pseudomonadota</taxon>
        <taxon>Gammaproteobacteria</taxon>
        <taxon>Enterobacterales</taxon>
        <taxon>Enterobacteriaceae</taxon>
        <taxon>Citrobacter</taxon>
    </lineage>
</organism>
<accession>A0ABY0JPZ6</accession>
<keyword evidence="2" id="KW-1185">Reference proteome</keyword>
<reference evidence="1 2" key="1">
    <citation type="submission" date="2016-04" db="EMBL/GenBank/DDBJ databases">
        <authorList>
            <person name="Mornico D."/>
        </authorList>
    </citation>
    <scope>NUCLEOTIDE SEQUENCE [LARGE SCALE GENOMIC DNA]</scope>
    <source>
        <strain evidence="1 2">A121</strain>
    </source>
</reference>
<gene>
    <name evidence="1" type="ORF">BN4901_2572</name>
</gene>
<dbReference type="Proteomes" id="UP000195338">
    <property type="component" value="Unassembled WGS sequence"/>
</dbReference>